<dbReference type="RefSeq" id="WP_183304135.1">
    <property type="nucleotide sequence ID" value="NZ_JACIFD010000001.1"/>
</dbReference>
<evidence type="ECO:0000313" key="6">
    <source>
        <dbReference type="Proteomes" id="UP000571183"/>
    </source>
</evidence>
<evidence type="ECO:0000313" key="5">
    <source>
        <dbReference type="EMBL" id="MBB4070872.1"/>
    </source>
</evidence>
<dbReference type="InterPro" id="IPR001672">
    <property type="entry name" value="G6P_Isomerase"/>
</dbReference>
<dbReference type="SUPFAM" id="SSF53697">
    <property type="entry name" value="SIS domain"/>
    <property type="match status" value="1"/>
</dbReference>
<evidence type="ECO:0000256" key="3">
    <source>
        <dbReference type="ARBA" id="ARBA00023235"/>
    </source>
</evidence>
<dbReference type="AlphaFoldDB" id="A0A840DHC6"/>
<dbReference type="GO" id="GO:0006096">
    <property type="term" value="P:glycolytic process"/>
    <property type="evidence" value="ECO:0007669"/>
    <property type="project" value="UniProtKB-UniPathway"/>
</dbReference>
<evidence type="ECO:0000256" key="2">
    <source>
        <dbReference type="ARBA" id="ARBA00023152"/>
    </source>
</evidence>
<dbReference type="Gene3D" id="3.40.50.10490">
    <property type="entry name" value="Glucose-6-phosphate isomerase like protein, domain 1"/>
    <property type="match status" value="3"/>
</dbReference>
<dbReference type="InterPro" id="IPR046348">
    <property type="entry name" value="SIS_dom_sf"/>
</dbReference>
<dbReference type="EMBL" id="JACIFD010000001">
    <property type="protein sequence ID" value="MBB4070872.1"/>
    <property type="molecule type" value="Genomic_DNA"/>
</dbReference>
<dbReference type="GO" id="GO:0048029">
    <property type="term" value="F:monosaccharide binding"/>
    <property type="evidence" value="ECO:0007669"/>
    <property type="project" value="TreeGrafter"/>
</dbReference>
<comment type="pathway">
    <text evidence="4">Carbohydrate degradation; glycolysis; D-glyceraldehyde 3-phosphate and glycerone phosphate from D-glucose: step 2/4.</text>
</comment>
<keyword evidence="6" id="KW-1185">Reference proteome</keyword>
<dbReference type="GO" id="GO:0051156">
    <property type="term" value="P:glucose 6-phosphate metabolic process"/>
    <property type="evidence" value="ECO:0007669"/>
    <property type="project" value="TreeGrafter"/>
</dbReference>
<dbReference type="Pfam" id="PF00342">
    <property type="entry name" value="PGI"/>
    <property type="match status" value="1"/>
</dbReference>
<dbReference type="PROSITE" id="PS51463">
    <property type="entry name" value="P_GLUCOSE_ISOMERASE_3"/>
    <property type="match status" value="1"/>
</dbReference>
<evidence type="ECO:0000256" key="1">
    <source>
        <dbReference type="ARBA" id="ARBA00022432"/>
    </source>
</evidence>
<dbReference type="GO" id="GO:0004347">
    <property type="term" value="F:glucose-6-phosphate isomerase activity"/>
    <property type="evidence" value="ECO:0007669"/>
    <property type="project" value="UniProtKB-EC"/>
</dbReference>
<name>A0A840DHC6_9MICO</name>
<sequence length="517" mass="54253">MEIIFKNPTPAYSKLLTQLVTDCFASKLSAHDATMWGPAATAEAEIRLGWLDFANSANEILISAAELRSSLNAAHVNEIVLCGMGGSSLAPELISEWCNVPFTVLDATHPTQVLEQTTKNLSHTAVVVSSKSGTTAETRAHLAAFEAAFATQGIAAHERIILITDPGSQLEVYGRSQGYQMFLADPHVGGRFSALTAFGLVPPTLAGAELGPLVNDAEAALRTCLKDDAANPALQLAAALLSNPKAFIAAIAPNSHEYHFLGDWIEQLVAESTGKDGKGVLPIAVQNNSPEFAADVLEHVWRIHLPEKPDHELAANEIAVVGDVGAQLVVWMVATAAIGYLLRLNPFDQPDVESAKVAARSALAESSANSIAAPLDAAAVTALGAQLPTLTANADYLMVQVFGPRTALSMTALAALRNQLATTLGIPVAANFGPRYLHSTGQFHKGGRGTGAFLQILVLPAADCDIPDGTGNTFWQLVRSQAAGDAAVLRDKGCNLLTVITDDLASVAVNLTHSNDG</sequence>
<keyword evidence="2 4" id="KW-0324">Glycolysis</keyword>
<dbReference type="PANTHER" id="PTHR11469:SF1">
    <property type="entry name" value="GLUCOSE-6-PHOSPHATE ISOMERASE"/>
    <property type="match status" value="1"/>
</dbReference>
<keyword evidence="1 4" id="KW-0312">Gluconeogenesis</keyword>
<protein>
    <recommendedName>
        <fullName evidence="4">Glucose-6-phosphate isomerase</fullName>
        <ecNumber evidence="4">5.3.1.9</ecNumber>
    </recommendedName>
</protein>
<dbReference type="UniPathway" id="UPA00109">
    <property type="reaction ID" value="UER00181"/>
</dbReference>
<comment type="similarity">
    <text evidence="4">Belongs to the GPI family.</text>
</comment>
<accession>A0A840DHC6</accession>
<evidence type="ECO:0000256" key="4">
    <source>
        <dbReference type="RuleBase" id="RU000612"/>
    </source>
</evidence>
<dbReference type="Proteomes" id="UP000571183">
    <property type="component" value="Unassembled WGS sequence"/>
</dbReference>
<reference evidence="5" key="1">
    <citation type="submission" date="2020-08" db="EMBL/GenBank/DDBJ databases">
        <title>Sequencing the genomes of 1000 actinobacteria strains.</title>
        <authorList>
            <person name="Klenk H.-P."/>
        </authorList>
    </citation>
    <scope>NUCLEOTIDE SEQUENCE [LARGE SCALE GENOMIC DNA]</scope>
    <source>
        <strain evidence="5">DSM 27064</strain>
    </source>
</reference>
<proteinExistence type="inferred from homology"/>
<dbReference type="GO" id="GO:0006094">
    <property type="term" value="P:gluconeogenesis"/>
    <property type="evidence" value="ECO:0007669"/>
    <property type="project" value="UniProtKB-KW"/>
</dbReference>
<organism evidence="5 6">
    <name type="scientific">Canibacter oris</name>
    <dbReference type="NCBI Taxonomy" id="1365628"/>
    <lineage>
        <taxon>Bacteria</taxon>
        <taxon>Bacillati</taxon>
        <taxon>Actinomycetota</taxon>
        <taxon>Actinomycetes</taxon>
        <taxon>Micrococcales</taxon>
        <taxon>Microbacteriaceae</taxon>
        <taxon>Canibacter</taxon>
    </lineage>
</organism>
<gene>
    <name evidence="5" type="ORF">F5897_000148</name>
</gene>
<comment type="catalytic activity">
    <reaction evidence="4">
        <text>alpha-D-glucose 6-phosphate = beta-D-fructose 6-phosphate</text>
        <dbReference type="Rhea" id="RHEA:11816"/>
        <dbReference type="ChEBI" id="CHEBI:57634"/>
        <dbReference type="ChEBI" id="CHEBI:58225"/>
        <dbReference type="EC" id="5.3.1.9"/>
    </reaction>
</comment>
<dbReference type="GO" id="GO:0097367">
    <property type="term" value="F:carbohydrate derivative binding"/>
    <property type="evidence" value="ECO:0007669"/>
    <property type="project" value="InterPro"/>
</dbReference>
<dbReference type="PRINTS" id="PR00662">
    <property type="entry name" value="G6PISOMERASE"/>
</dbReference>
<dbReference type="PANTHER" id="PTHR11469">
    <property type="entry name" value="GLUCOSE-6-PHOSPHATE ISOMERASE"/>
    <property type="match status" value="1"/>
</dbReference>
<dbReference type="GO" id="GO:0005829">
    <property type="term" value="C:cytosol"/>
    <property type="evidence" value="ECO:0007669"/>
    <property type="project" value="TreeGrafter"/>
</dbReference>
<comment type="caution">
    <text evidence="5">The sequence shown here is derived from an EMBL/GenBank/DDBJ whole genome shotgun (WGS) entry which is preliminary data.</text>
</comment>
<dbReference type="EC" id="5.3.1.9" evidence="4"/>
<keyword evidence="3 4" id="KW-0413">Isomerase</keyword>